<keyword evidence="4 6" id="KW-0503">Monooxygenase</keyword>
<comment type="caution">
    <text evidence="6">The sequence shown here is derived from an EMBL/GenBank/DDBJ whole genome shotgun (WGS) entry which is preliminary data.</text>
</comment>
<accession>A0A2V4T5K8</accession>
<feature type="domain" description="Luciferase-like" evidence="5">
    <location>
        <begin position="49"/>
        <end position="349"/>
    </location>
</feature>
<keyword evidence="3" id="KW-0560">Oxidoreductase</keyword>
<evidence type="ECO:0000259" key="5">
    <source>
        <dbReference type="Pfam" id="PF00296"/>
    </source>
</evidence>
<evidence type="ECO:0000313" key="7">
    <source>
        <dbReference type="Proteomes" id="UP000247772"/>
    </source>
</evidence>
<proteinExistence type="predicted"/>
<name>A0A2V4T5K8_9BURK</name>
<dbReference type="EMBL" id="QJSQ01000032">
    <property type="protein sequence ID" value="PYE15743.1"/>
    <property type="molecule type" value="Genomic_DNA"/>
</dbReference>
<dbReference type="PANTHER" id="PTHR42847">
    <property type="entry name" value="ALKANESULFONATE MONOOXYGENASE"/>
    <property type="match status" value="1"/>
</dbReference>
<dbReference type="RefSeq" id="WP_110857198.1">
    <property type="nucleotide sequence ID" value="NZ_QJSQ01000032.1"/>
</dbReference>
<dbReference type="SUPFAM" id="SSF51679">
    <property type="entry name" value="Bacterial luciferase-like"/>
    <property type="match status" value="1"/>
</dbReference>
<dbReference type="InterPro" id="IPR050172">
    <property type="entry name" value="SsuD_RutA_monooxygenase"/>
</dbReference>
<dbReference type="Gene3D" id="3.20.20.30">
    <property type="entry name" value="Luciferase-like domain"/>
    <property type="match status" value="1"/>
</dbReference>
<dbReference type="Pfam" id="PF00296">
    <property type="entry name" value="Bac_luciferase"/>
    <property type="match status" value="1"/>
</dbReference>
<dbReference type="AlphaFoldDB" id="A0A2V4T5K8"/>
<dbReference type="PANTHER" id="PTHR42847:SF4">
    <property type="entry name" value="ALKANESULFONATE MONOOXYGENASE-RELATED"/>
    <property type="match status" value="1"/>
</dbReference>
<dbReference type="Proteomes" id="UP000247772">
    <property type="component" value="Unassembled WGS sequence"/>
</dbReference>
<evidence type="ECO:0000256" key="1">
    <source>
        <dbReference type="ARBA" id="ARBA00022630"/>
    </source>
</evidence>
<dbReference type="InterPro" id="IPR011251">
    <property type="entry name" value="Luciferase-like_dom"/>
</dbReference>
<dbReference type="InterPro" id="IPR036661">
    <property type="entry name" value="Luciferase-like_sf"/>
</dbReference>
<sequence length="385" mass="43071">MLDLAAIEGRERNGTNALFNGNKLKLGLFGLNCDSGCAMTLVDERHKLTWELTKEIAQVADKAGIEALVPVARWMGLGGPTNFNGRNFETYTWAAGLAAVTEHITLTTTSHVQTTHPVFAAKQAATIDHISGGRYCLNVVCGWFHPELGMFGVPFMEHDARYDYADEWLSVVKRLWTEDGSFSHHGKYFQIEEAFAMPKPIQRPLPPVINAGGSERGRNFIASQCDIGYVVITDHNNKDAIRRQVAQYRTLAAEKYGREVQVWTHAYVVQRDSDREAEEYLRYFAVEKRNEEAVENAAKYLGLNSEIMPEAAWQTFKLHLSGGYAGYSLVGSAETIAERLAELSELGIDGVAIHWVDYLDGLRRFNSGVMPLLERAGLRKPFRPV</sequence>
<reference evidence="6 7" key="1">
    <citation type="submission" date="2018-06" db="EMBL/GenBank/DDBJ databases">
        <title>Genomic Encyclopedia of Type Strains, Phase IV (KMG-V): Genome sequencing to study the core and pangenomes of soil and plant-associated prokaryotes.</title>
        <authorList>
            <person name="Whitman W."/>
        </authorList>
    </citation>
    <scope>NUCLEOTIDE SEQUENCE [LARGE SCALE GENOMIC DNA]</scope>
    <source>
        <strain evidence="6 7">SRCL-318</strain>
    </source>
</reference>
<evidence type="ECO:0000256" key="3">
    <source>
        <dbReference type="ARBA" id="ARBA00023002"/>
    </source>
</evidence>
<gene>
    <name evidence="6" type="ORF">C7410_13255</name>
</gene>
<dbReference type="GO" id="GO:0008726">
    <property type="term" value="F:alkanesulfonate monooxygenase activity"/>
    <property type="evidence" value="ECO:0007669"/>
    <property type="project" value="TreeGrafter"/>
</dbReference>
<organism evidence="6 7">
    <name type="scientific">Paraburkholderia silvatlantica</name>
    <dbReference type="NCBI Taxonomy" id="321895"/>
    <lineage>
        <taxon>Bacteria</taxon>
        <taxon>Pseudomonadati</taxon>
        <taxon>Pseudomonadota</taxon>
        <taxon>Betaproteobacteria</taxon>
        <taxon>Burkholderiales</taxon>
        <taxon>Burkholderiaceae</taxon>
        <taxon>Paraburkholderia</taxon>
    </lineage>
</organism>
<evidence type="ECO:0000313" key="6">
    <source>
        <dbReference type="EMBL" id="PYE15743.1"/>
    </source>
</evidence>
<evidence type="ECO:0000256" key="4">
    <source>
        <dbReference type="ARBA" id="ARBA00023033"/>
    </source>
</evidence>
<dbReference type="CDD" id="cd01094">
    <property type="entry name" value="Alkanesulfonate_monoxygenase"/>
    <property type="match status" value="1"/>
</dbReference>
<dbReference type="OrthoDB" id="9814695at2"/>
<evidence type="ECO:0000256" key="2">
    <source>
        <dbReference type="ARBA" id="ARBA00022643"/>
    </source>
</evidence>
<protein>
    <submittedName>
        <fullName evidence="6">Alkanesulfonate monooxygenase SsuD/methylene tetrahydromethanopterin reductase-like flavin-dependent oxidoreductase (Luciferase family)</fullName>
    </submittedName>
</protein>
<keyword evidence="1" id="KW-0285">Flavoprotein</keyword>
<dbReference type="GO" id="GO:0046306">
    <property type="term" value="P:alkanesulfonate catabolic process"/>
    <property type="evidence" value="ECO:0007669"/>
    <property type="project" value="TreeGrafter"/>
</dbReference>
<keyword evidence="2" id="KW-0288">FMN</keyword>